<proteinExistence type="predicted"/>
<gene>
    <name evidence="2" type="ORF">Tam10B_0467</name>
</gene>
<sequence length="73" mass="7850">MVILLTLLLAVLLCLVVGLPTRLLANLWAVCPGHPQPDDWITALILVAISELGIAGILYVCYQLAGWILTLIA</sequence>
<evidence type="ECO:0000256" key="1">
    <source>
        <dbReference type="SAM" id="Phobius"/>
    </source>
</evidence>
<protein>
    <submittedName>
        <fullName evidence="2">Uncharacterized protein</fullName>
    </submittedName>
</protein>
<comment type="caution">
    <text evidence="2">The sequence shown here is derived from an EMBL/GenBank/DDBJ whole genome shotgun (WGS) entry which is preliminary data.</text>
</comment>
<keyword evidence="1" id="KW-1133">Transmembrane helix</keyword>
<evidence type="ECO:0000313" key="2">
    <source>
        <dbReference type="EMBL" id="OXN01464.1"/>
    </source>
</evidence>
<accession>A0A229W0R2</accession>
<keyword evidence="3" id="KW-1185">Reference proteome</keyword>
<organism evidence="2 3">
    <name type="scientific">Bifidobacterium vansinderenii</name>
    <dbReference type="NCBI Taxonomy" id="1984871"/>
    <lineage>
        <taxon>Bacteria</taxon>
        <taxon>Bacillati</taxon>
        <taxon>Actinomycetota</taxon>
        <taxon>Actinomycetes</taxon>
        <taxon>Bifidobacteriales</taxon>
        <taxon>Bifidobacteriaceae</taxon>
        <taxon>Bifidobacterium</taxon>
    </lineage>
</organism>
<dbReference type="Proteomes" id="UP000215433">
    <property type="component" value="Unassembled WGS sequence"/>
</dbReference>
<dbReference type="AlphaFoldDB" id="A0A229W0R2"/>
<keyword evidence="1" id="KW-0472">Membrane</keyword>
<evidence type="ECO:0000313" key="3">
    <source>
        <dbReference type="Proteomes" id="UP000215433"/>
    </source>
</evidence>
<dbReference type="RefSeq" id="WP_093959651.1">
    <property type="nucleotide sequence ID" value="NZ_NEWD01000004.1"/>
</dbReference>
<reference evidence="2 3" key="1">
    <citation type="submission" date="2017-05" db="EMBL/GenBank/DDBJ databases">
        <title>Bifidobacterium vansinderenii sp. nov.</title>
        <authorList>
            <person name="Lugli G.A."/>
            <person name="Duranti S."/>
            <person name="Mangifesta M."/>
        </authorList>
    </citation>
    <scope>NUCLEOTIDE SEQUENCE [LARGE SCALE GENOMIC DNA]</scope>
    <source>
        <strain evidence="2 3">Tam10B</strain>
    </source>
</reference>
<feature type="transmembrane region" description="Helical" evidence="1">
    <location>
        <begin position="41"/>
        <end position="62"/>
    </location>
</feature>
<dbReference type="EMBL" id="NEWD01000004">
    <property type="protein sequence ID" value="OXN01464.1"/>
    <property type="molecule type" value="Genomic_DNA"/>
</dbReference>
<keyword evidence="1" id="KW-0812">Transmembrane</keyword>
<name>A0A229W0R2_9BIFI</name>
<dbReference type="OrthoDB" id="9951289at2"/>